<dbReference type="Proteomes" id="UP000886520">
    <property type="component" value="Chromosome 3"/>
</dbReference>
<dbReference type="EMBL" id="JABFUD020000002">
    <property type="protein sequence ID" value="KAI5083443.1"/>
    <property type="molecule type" value="Genomic_DNA"/>
</dbReference>
<dbReference type="GO" id="GO:0003700">
    <property type="term" value="F:DNA-binding transcription factor activity"/>
    <property type="evidence" value="ECO:0007669"/>
    <property type="project" value="InterPro"/>
</dbReference>
<dbReference type="Pfam" id="PF00010">
    <property type="entry name" value="HLH"/>
    <property type="match status" value="1"/>
</dbReference>
<dbReference type="SMART" id="SM00353">
    <property type="entry name" value="HLH"/>
    <property type="match status" value="1"/>
</dbReference>
<dbReference type="OrthoDB" id="687495at2759"/>
<gene>
    <name evidence="8" type="ORF">GOP47_0003186</name>
</gene>
<evidence type="ECO:0000313" key="9">
    <source>
        <dbReference type="Proteomes" id="UP000886520"/>
    </source>
</evidence>
<keyword evidence="2" id="KW-0805">Transcription regulation</keyword>
<sequence>MCQVSLVESHNIAEDQDHQQQLMVTSKEAPSAAPLPVPLPLSSPSAPRTDSALDSNKSPCLSDDNPTSKAHLNVGDHDHPPAPLNFISSCSQEDEPDCSPGSPEFFLPANAYISLDDPSSLLTSCYTSPSDPNSMIWPNPISPSTTALLNCPSIFSAGTSSDEGSISCEEIPSHVDINPQILHYPSNNIGSFPDGALSYSALLQSHYHPSLASPFHSNNTQQSNFNGFNQMMQLGASNHPYCSGSSPFAAFGQGRTYSAHAAPYRMMPNVFAADTRAGMLEQCLNEAQHEQEEQSWYTFLQPAQEDRYDAGCLEKVEAINCNTASLRLGSTSNMMMMPTDFQHHHHYKQGMYIANAHLQTMEKSASARSPTNSHLMMESMQLQNRSHADGAAASCCTHSSKNKRVAPDGEDSWPPAEANYACSPPLKMQKSPSFSSSTTRPSQVTQANQMHNANQTHTDDYASFGAEKYASTLSPTKQCNTPTNSMTGSPTVSNNQLIDQQPAQRSKPAKSSTRQSVCNDPQSVAARHRRERISERLKTLQQLVPNGAKVDLVTMLEKAISYVKSLQLQVKVLSTDEYWPTPLSDKYSLTNLAVVAKLAASTYN</sequence>
<evidence type="ECO:0000256" key="1">
    <source>
        <dbReference type="ARBA" id="ARBA00004123"/>
    </source>
</evidence>
<comment type="subcellular location">
    <subcellularLocation>
        <location evidence="1">Nucleus</location>
    </subcellularLocation>
</comment>
<organism evidence="8 9">
    <name type="scientific">Adiantum capillus-veneris</name>
    <name type="common">Maidenhair fern</name>
    <dbReference type="NCBI Taxonomy" id="13818"/>
    <lineage>
        <taxon>Eukaryota</taxon>
        <taxon>Viridiplantae</taxon>
        <taxon>Streptophyta</taxon>
        <taxon>Embryophyta</taxon>
        <taxon>Tracheophyta</taxon>
        <taxon>Polypodiopsida</taxon>
        <taxon>Polypodiidae</taxon>
        <taxon>Polypodiales</taxon>
        <taxon>Pteridineae</taxon>
        <taxon>Pteridaceae</taxon>
        <taxon>Vittarioideae</taxon>
        <taxon>Adiantum</taxon>
    </lineage>
</organism>
<feature type="compositionally biased region" description="Polar residues" evidence="6">
    <location>
        <begin position="52"/>
        <end position="70"/>
    </location>
</feature>
<evidence type="ECO:0000313" key="8">
    <source>
        <dbReference type="EMBL" id="KAI5083443.1"/>
    </source>
</evidence>
<dbReference type="PROSITE" id="PS50888">
    <property type="entry name" value="BHLH"/>
    <property type="match status" value="1"/>
</dbReference>
<dbReference type="GO" id="GO:0046983">
    <property type="term" value="F:protein dimerization activity"/>
    <property type="evidence" value="ECO:0007669"/>
    <property type="project" value="InterPro"/>
</dbReference>
<feature type="compositionally biased region" description="Low complexity" evidence="6">
    <location>
        <begin position="431"/>
        <end position="442"/>
    </location>
</feature>
<feature type="compositionally biased region" description="Polar residues" evidence="6">
    <location>
        <begin position="473"/>
        <end position="522"/>
    </location>
</feature>
<evidence type="ECO:0000256" key="3">
    <source>
        <dbReference type="ARBA" id="ARBA00023125"/>
    </source>
</evidence>
<feature type="region of interest" description="Disordered" evidence="6">
    <location>
        <begin position="473"/>
        <end position="528"/>
    </location>
</feature>
<protein>
    <recommendedName>
        <fullName evidence="7">BHLH domain-containing protein</fullName>
    </recommendedName>
</protein>
<reference evidence="8" key="1">
    <citation type="submission" date="2021-01" db="EMBL/GenBank/DDBJ databases">
        <title>Adiantum capillus-veneris genome.</title>
        <authorList>
            <person name="Fang Y."/>
            <person name="Liao Q."/>
        </authorList>
    </citation>
    <scope>NUCLEOTIDE SEQUENCE</scope>
    <source>
        <strain evidence="8">H3</strain>
        <tissue evidence="8">Leaf</tissue>
    </source>
</reference>
<dbReference type="FunFam" id="4.10.280.10:FF:000046">
    <property type="entry name" value="Transcription factor bHLH83"/>
    <property type="match status" value="1"/>
</dbReference>
<dbReference type="GO" id="GO:0005634">
    <property type="term" value="C:nucleus"/>
    <property type="evidence" value="ECO:0007669"/>
    <property type="project" value="UniProtKB-SubCell"/>
</dbReference>
<accession>A0A9D4VBZ2</accession>
<dbReference type="GO" id="GO:0003677">
    <property type="term" value="F:DNA binding"/>
    <property type="evidence" value="ECO:0007669"/>
    <property type="project" value="UniProtKB-KW"/>
</dbReference>
<evidence type="ECO:0000256" key="2">
    <source>
        <dbReference type="ARBA" id="ARBA00023015"/>
    </source>
</evidence>
<feature type="domain" description="BHLH" evidence="7">
    <location>
        <begin position="517"/>
        <end position="566"/>
    </location>
</feature>
<dbReference type="CDD" id="cd11454">
    <property type="entry name" value="bHLH_AtIND_like"/>
    <property type="match status" value="1"/>
</dbReference>
<keyword evidence="4" id="KW-0804">Transcription</keyword>
<keyword evidence="5" id="KW-0539">Nucleus</keyword>
<dbReference type="InterPro" id="IPR036638">
    <property type="entry name" value="HLH_DNA-bd_sf"/>
</dbReference>
<keyword evidence="3" id="KW-0238">DNA-binding</keyword>
<name>A0A9D4VBZ2_ADICA</name>
<evidence type="ECO:0000256" key="6">
    <source>
        <dbReference type="SAM" id="MobiDB-lite"/>
    </source>
</evidence>
<dbReference type="SUPFAM" id="SSF47459">
    <property type="entry name" value="HLH, helix-loop-helix DNA-binding domain"/>
    <property type="match status" value="1"/>
</dbReference>
<feature type="region of interest" description="Disordered" evidence="6">
    <location>
        <begin position="382"/>
        <end position="454"/>
    </location>
</feature>
<dbReference type="PANTHER" id="PTHR45914:SF59">
    <property type="entry name" value="TRANSCRIPTION FACTOR BHLH83-LIKE"/>
    <property type="match status" value="1"/>
</dbReference>
<dbReference type="InterPro" id="IPR045843">
    <property type="entry name" value="IND-like"/>
</dbReference>
<evidence type="ECO:0000256" key="5">
    <source>
        <dbReference type="ARBA" id="ARBA00023242"/>
    </source>
</evidence>
<evidence type="ECO:0000256" key="4">
    <source>
        <dbReference type="ARBA" id="ARBA00023163"/>
    </source>
</evidence>
<dbReference type="GO" id="GO:0048766">
    <property type="term" value="P:root hair initiation"/>
    <property type="evidence" value="ECO:0007669"/>
    <property type="project" value="UniProtKB-ARBA"/>
</dbReference>
<dbReference type="AlphaFoldDB" id="A0A9D4VBZ2"/>
<dbReference type="PANTHER" id="PTHR45914">
    <property type="entry name" value="TRANSCRIPTION FACTOR HEC3-RELATED"/>
    <property type="match status" value="1"/>
</dbReference>
<dbReference type="Gene3D" id="4.10.280.10">
    <property type="entry name" value="Helix-loop-helix DNA-binding domain"/>
    <property type="match status" value="1"/>
</dbReference>
<comment type="caution">
    <text evidence="8">The sequence shown here is derived from an EMBL/GenBank/DDBJ whole genome shotgun (WGS) entry which is preliminary data.</text>
</comment>
<evidence type="ECO:0000259" key="7">
    <source>
        <dbReference type="PROSITE" id="PS50888"/>
    </source>
</evidence>
<keyword evidence="9" id="KW-1185">Reference proteome</keyword>
<dbReference type="InterPro" id="IPR011598">
    <property type="entry name" value="bHLH_dom"/>
</dbReference>
<proteinExistence type="predicted"/>
<feature type="region of interest" description="Disordered" evidence="6">
    <location>
        <begin position="13"/>
        <end position="78"/>
    </location>
</feature>
<feature type="compositionally biased region" description="Polar residues" evidence="6">
    <location>
        <begin position="443"/>
        <end position="454"/>
    </location>
</feature>